<evidence type="ECO:0000256" key="1">
    <source>
        <dbReference type="SAM" id="MobiDB-lite"/>
    </source>
</evidence>
<name>A0A956NID2_UNCEI</name>
<organism evidence="3 4">
    <name type="scientific">Eiseniibacteriota bacterium</name>
    <dbReference type="NCBI Taxonomy" id="2212470"/>
    <lineage>
        <taxon>Bacteria</taxon>
        <taxon>Candidatus Eiseniibacteriota</taxon>
    </lineage>
</organism>
<dbReference type="PANTHER" id="PTHR30189">
    <property type="entry name" value="LPS-ASSEMBLY PROTEIN"/>
    <property type="match status" value="1"/>
</dbReference>
<evidence type="ECO:0000259" key="2">
    <source>
        <dbReference type="Pfam" id="PF19838"/>
    </source>
</evidence>
<dbReference type="Proteomes" id="UP000739538">
    <property type="component" value="Unassembled WGS sequence"/>
</dbReference>
<reference evidence="3" key="1">
    <citation type="submission" date="2020-04" db="EMBL/GenBank/DDBJ databases">
        <authorList>
            <person name="Zhang T."/>
        </authorList>
    </citation>
    <scope>NUCLEOTIDE SEQUENCE</scope>
    <source>
        <strain evidence="3">HKST-UBA02</strain>
    </source>
</reference>
<dbReference type="PANTHER" id="PTHR30189:SF1">
    <property type="entry name" value="LPS-ASSEMBLY PROTEIN LPTD"/>
    <property type="match status" value="1"/>
</dbReference>
<feature type="region of interest" description="Disordered" evidence="1">
    <location>
        <begin position="488"/>
        <end position="513"/>
    </location>
</feature>
<evidence type="ECO:0000313" key="4">
    <source>
        <dbReference type="Proteomes" id="UP000739538"/>
    </source>
</evidence>
<dbReference type="GO" id="GO:0009279">
    <property type="term" value="C:cell outer membrane"/>
    <property type="evidence" value="ECO:0007669"/>
    <property type="project" value="TreeGrafter"/>
</dbReference>
<proteinExistence type="predicted"/>
<feature type="domain" description="LPS-assembly protein LptD central" evidence="2">
    <location>
        <begin position="680"/>
        <end position="1127"/>
    </location>
</feature>
<dbReference type="GO" id="GO:1990351">
    <property type="term" value="C:transporter complex"/>
    <property type="evidence" value="ECO:0007669"/>
    <property type="project" value="TreeGrafter"/>
</dbReference>
<dbReference type="EMBL" id="JAGQHS010000108">
    <property type="protein sequence ID" value="MCA9757604.1"/>
    <property type="molecule type" value="Genomic_DNA"/>
</dbReference>
<sequence length="1283" mass="144115">MTILSRIVLALLGALLLVSLLPWEPKAQVPVPIEPWIVEGDSLWGTRGQGSEILFPDITHGRLRITADRGRIDDGRSLLVMVGRVRIQDSLGIVYADQGVYRRFDRMLDLVGNVHGTGELGKFRSGQLTYDRRLEMVDLRGRPELSDSTRIIWADWVRYRSGTSRGEAHGDVRVLLLADSTWIAGDDAYYDEASGAISVIGDPWLYRPGFGRDQDLTVWADTLEMNEVERSGRAAGNVQIQRGSVRATGEEAHFELVRNRTILTGSPVAWDDEGEIRADVLDIRVRSGADDVLRAYGKVSVDYRPRTNPGEIQFVLGDTLEASIEDGEVEGLEAIGDAHSLFLPSVDEIREGTGRNLSRARRIRLVMGSSDADRVDLIQTASGEYRYPSARNVRRLRSPAFFDSIAPSELGQIFPDIGERMARDAAAESVYVARRGGADADSVAAARRGVPAEEEVIRDLESLRPAGSDSTVVFRPTEADSLREIAARERREERSRIPDTFGPPRPERQDLDKPIDPRLVHFRSARSIDFPDSLGSPLDALLDETVIYEGDTIRFYSSEDRLSIRGSGRMVYHENELASQEIDYFADDELVVAKGEPKLRDGASEVVGERMTYRTDEREGMVYQGKTAFDGGYYYGKEIKKLSDDALLVKDGQYTTCAEDPPHYSFHSSKMKLMMKDKAVARPVILHIRGIPVFAIPYYFFPLQKGRQSGFLFPNMEFGFNNNRGRFVRNIGYYWTMSDYADLKTWFDFYDRGPEFKLNADFNYALRYYFDGGVKGEYVDSNSGTRRKRWSIQGDHRQQFDSGAQLTMRANFRSDKSFIDDYDIGAGVDERLNRQLDSSASFSKSWSLFRVSVDATRTQYLDEQAGGGVEISESYPSVNLNVNSFPLGRAADDIGRGGRLPFLSSTYVSTSYRFRHVRTKRFEESSEENSAAAAAWSLRDTRSLGPYLRVTPSVSGNVAWFHEDNRERMNQVGGTWSASVSTGNTLYGTLPFGAGPLAGVRHVVEPSVSYSYQPEFESLSYETEEMQADSTFRTVTRQTFPSVGGIGLSGSERKSLSLSLSQRIHTKWKRGETVVKKENVLSMDTSTSYNYLAKGEGVEKWSDLSNTVQLRPFNTFNSSYRFSVDPYEWTNQSFDVRTAVRLSSSMFSRSATADTTGSDQLEYGELGQVDFRGSDLGNREALQGASGTVPWNLSLSHDYSGRRGSSRSQSLNASLGLTPTSKWEMSASAYYDLKEGSFRSHSFSMTRDLHCWTFFFEYRSSGSYYFRVYLRDIPEIQYETDGG</sequence>
<evidence type="ECO:0000313" key="3">
    <source>
        <dbReference type="EMBL" id="MCA9757604.1"/>
    </source>
</evidence>
<comment type="caution">
    <text evidence="3">The sequence shown here is derived from an EMBL/GenBank/DDBJ whole genome shotgun (WGS) entry which is preliminary data.</text>
</comment>
<dbReference type="Pfam" id="PF19838">
    <property type="entry name" value="LptD_2"/>
    <property type="match status" value="1"/>
</dbReference>
<accession>A0A956NID2</accession>
<reference evidence="3" key="2">
    <citation type="journal article" date="2021" name="Microbiome">
        <title>Successional dynamics and alternative stable states in a saline activated sludge microbial community over 9 years.</title>
        <authorList>
            <person name="Wang Y."/>
            <person name="Ye J."/>
            <person name="Ju F."/>
            <person name="Liu L."/>
            <person name="Boyd J.A."/>
            <person name="Deng Y."/>
            <person name="Parks D.H."/>
            <person name="Jiang X."/>
            <person name="Yin X."/>
            <person name="Woodcroft B.J."/>
            <person name="Tyson G.W."/>
            <person name="Hugenholtz P."/>
            <person name="Polz M.F."/>
            <person name="Zhang T."/>
        </authorList>
    </citation>
    <scope>NUCLEOTIDE SEQUENCE</scope>
    <source>
        <strain evidence="3">HKST-UBA02</strain>
    </source>
</reference>
<feature type="compositionally biased region" description="Basic and acidic residues" evidence="1">
    <location>
        <begin position="488"/>
        <end position="497"/>
    </location>
</feature>
<dbReference type="Gene3D" id="2.60.450.10">
    <property type="entry name" value="Lipopolysaccharide (LPS) transport protein A like domain"/>
    <property type="match status" value="2"/>
</dbReference>
<dbReference type="InterPro" id="IPR050218">
    <property type="entry name" value="LptD"/>
</dbReference>
<gene>
    <name evidence="3" type="ORF">KDA27_17495</name>
</gene>
<protein>
    <submittedName>
        <fullName evidence="3">LPS-assembly protein LptD</fullName>
    </submittedName>
</protein>
<dbReference type="InterPro" id="IPR045659">
    <property type="entry name" value="LptD_2"/>
</dbReference>